<feature type="chain" id="PRO_5030639079" description="Glutamine cyclotransferase" evidence="3">
    <location>
        <begin position="27"/>
        <end position="392"/>
    </location>
</feature>
<dbReference type="GO" id="GO:0016603">
    <property type="term" value="F:glutaminyl-peptide cyclotransferase activity"/>
    <property type="evidence" value="ECO:0007669"/>
    <property type="project" value="InterPro"/>
</dbReference>
<dbReference type="EMBL" id="HBNR01078091">
    <property type="protein sequence ID" value="CAE4654613.1"/>
    <property type="molecule type" value="Transcribed_RNA"/>
</dbReference>
<feature type="region of interest" description="Disordered" evidence="1">
    <location>
        <begin position="291"/>
        <end position="331"/>
    </location>
</feature>
<name>A0A7S4WGD0_9DINO</name>
<keyword evidence="2" id="KW-0472">Membrane</keyword>
<accession>A0A7S4WGD0</accession>
<reference evidence="4" key="1">
    <citation type="submission" date="2021-01" db="EMBL/GenBank/DDBJ databases">
        <authorList>
            <person name="Corre E."/>
            <person name="Pelletier E."/>
            <person name="Niang G."/>
            <person name="Scheremetjew M."/>
            <person name="Finn R."/>
            <person name="Kale V."/>
            <person name="Holt S."/>
            <person name="Cochrane G."/>
            <person name="Meng A."/>
            <person name="Brown T."/>
            <person name="Cohen L."/>
        </authorList>
    </citation>
    <scope>NUCLEOTIDE SEQUENCE</scope>
    <source>
        <strain evidence="4">CCMP3105</strain>
    </source>
</reference>
<feature type="signal peptide" evidence="3">
    <location>
        <begin position="1"/>
        <end position="26"/>
    </location>
</feature>
<dbReference type="SUPFAM" id="SSF50969">
    <property type="entry name" value="YVTN repeat-like/Quinoprotein amine dehydrogenase"/>
    <property type="match status" value="1"/>
</dbReference>
<dbReference type="InterPro" id="IPR007788">
    <property type="entry name" value="QCT"/>
</dbReference>
<evidence type="ECO:0000256" key="1">
    <source>
        <dbReference type="SAM" id="MobiDB-lite"/>
    </source>
</evidence>
<organism evidence="4">
    <name type="scientific">Alexandrium monilatum</name>
    <dbReference type="NCBI Taxonomy" id="311494"/>
    <lineage>
        <taxon>Eukaryota</taxon>
        <taxon>Sar</taxon>
        <taxon>Alveolata</taxon>
        <taxon>Dinophyceae</taxon>
        <taxon>Gonyaulacales</taxon>
        <taxon>Pyrocystaceae</taxon>
        <taxon>Alexandrium</taxon>
    </lineage>
</organism>
<evidence type="ECO:0000256" key="3">
    <source>
        <dbReference type="SAM" id="SignalP"/>
    </source>
</evidence>
<proteinExistence type="predicted"/>
<dbReference type="AlphaFoldDB" id="A0A7S4WGD0"/>
<keyword evidence="2" id="KW-1133">Transmembrane helix</keyword>
<feature type="compositionally biased region" description="Low complexity" evidence="1">
    <location>
        <begin position="292"/>
        <end position="303"/>
    </location>
</feature>
<evidence type="ECO:0000256" key="2">
    <source>
        <dbReference type="SAM" id="Phobius"/>
    </source>
</evidence>
<evidence type="ECO:0008006" key="5">
    <source>
        <dbReference type="Google" id="ProtNLM"/>
    </source>
</evidence>
<dbReference type="PANTHER" id="PTHR31270:SF1">
    <property type="entry name" value="GLUTAMINYL-PEPTIDE CYCLOTRANSFERASE"/>
    <property type="match status" value="1"/>
</dbReference>
<evidence type="ECO:0000313" key="4">
    <source>
        <dbReference type="EMBL" id="CAE4654613.1"/>
    </source>
</evidence>
<dbReference type="InterPro" id="IPR011044">
    <property type="entry name" value="Quino_amine_DH_bsu"/>
</dbReference>
<dbReference type="Pfam" id="PF05096">
    <property type="entry name" value="Glu_cyclase_2"/>
    <property type="match status" value="1"/>
</dbReference>
<feature type="transmembrane region" description="Helical" evidence="2">
    <location>
        <begin position="354"/>
        <end position="373"/>
    </location>
</feature>
<sequence length="392" mass="42422">MVVAVMRGPAPGRALAFAALLLRASADVPKLDFNVIERFPHQQTCFTEGLFLNGSKHEVFESCGLYGRSYLRRYHLRTGQTLQTARVPAQIFSEGLALMGHRLYMLTYHAKKILEFDVRTFELSSRTHPFPYGEGWGLTTDGCDLLATTGSSFIFRLRPSASGVLELVTKVQVTHKGRPLVMLNELEYVTPKVWVNQWHTNTIWRVDPTTGAAEAHISVRGLHHWSGESTPNGIAYSVVLGRETLLVTGKQWPEMFALHMLAQDLCGGAAHAAAPACPRAPASACWPPPSVAAPSAGKAASTPPHAPPKSSRVSSQPPPAMSAAAVPEVREGDPAAPRARLLVQPLPGVVTAEAVLLALVLATAAVAVPLCICSRRHRYRLAAQRVEMDTSP</sequence>
<keyword evidence="2" id="KW-0812">Transmembrane</keyword>
<keyword evidence="3" id="KW-0732">Signal</keyword>
<protein>
    <recommendedName>
        <fullName evidence="5">Glutamine cyclotransferase</fullName>
    </recommendedName>
</protein>
<gene>
    <name evidence="4" type="ORF">AMON00008_LOCUS55613</name>
</gene>
<dbReference type="PANTHER" id="PTHR31270">
    <property type="entry name" value="GLUTAMINYL-PEPTIDE CYCLOTRANSFERASE"/>
    <property type="match status" value="1"/>
</dbReference>